<evidence type="ECO:0000313" key="1">
    <source>
        <dbReference type="EMBL" id="KAA8826943.1"/>
    </source>
</evidence>
<reference evidence="1 2" key="1">
    <citation type="journal article" date="2019" name="Syst. Appl. Microbiol.">
        <title>Characterization of Bifidobacterium species in feaces of the Egyptian fruit bat: Description of B. vespertilionis sp. nov. and B. rousetti sp. nov.</title>
        <authorList>
            <person name="Modesto M."/>
            <person name="Satti M."/>
            <person name="Watanabe K."/>
            <person name="Puglisi E."/>
            <person name="Morelli L."/>
            <person name="Huang C.-H."/>
            <person name="Liou J.-S."/>
            <person name="Miyashita M."/>
            <person name="Tamura T."/>
            <person name="Saito S."/>
            <person name="Mori K."/>
            <person name="Huang L."/>
            <person name="Sciavilla P."/>
            <person name="Sandri C."/>
            <person name="Spiezio C."/>
            <person name="Vitali F."/>
            <person name="Cavalieri D."/>
            <person name="Perpetuini G."/>
            <person name="Tofalo R."/>
            <person name="Bonetti A."/>
            <person name="Arita M."/>
            <person name="Mattarelli P."/>
        </authorList>
    </citation>
    <scope>NUCLEOTIDE SEQUENCE [LARGE SCALE GENOMIC DNA]</scope>
    <source>
        <strain evidence="1 2">RST17</strain>
    </source>
</reference>
<name>A0A5M9ZHT4_9BIFI</name>
<comment type="caution">
    <text evidence="1">The sequence shown here is derived from an EMBL/GenBank/DDBJ whole genome shotgun (WGS) entry which is preliminary data.</text>
</comment>
<dbReference type="AlphaFoldDB" id="A0A5M9ZHT4"/>
<proteinExistence type="predicted"/>
<dbReference type="RefSeq" id="WP_150379899.1">
    <property type="nucleotide sequence ID" value="NZ_RZUH01000009.1"/>
</dbReference>
<protein>
    <submittedName>
        <fullName evidence="1">Uncharacterized protein</fullName>
    </submittedName>
</protein>
<dbReference type="EMBL" id="RZUH01000009">
    <property type="protein sequence ID" value="KAA8826943.1"/>
    <property type="molecule type" value="Genomic_DNA"/>
</dbReference>
<evidence type="ECO:0000313" key="2">
    <source>
        <dbReference type="Proteomes" id="UP000410049"/>
    </source>
</evidence>
<sequence length="228" mass="24924">MEGRTYIVVPFVAHSGAMDPGLFDCLPEAEWVRSIPESAGFGMRVATRGGARIFMDYAGVGAVVHDSRDTFPVSCLNLMKRPLNLALPDRWGSYAAIRVENGLLRVDIRAKSPIRRSSADMRSDVFRMARLVALTFAADDLAARGGLLLSSAFKTSKERDFLEGQADVMAVLEASVDDCPDILPSVEASRRVYDAVIRRLMSRFLTARGTEGLWNLLSLDLGRLPSGG</sequence>
<dbReference type="Proteomes" id="UP000410049">
    <property type="component" value="Unassembled WGS sequence"/>
</dbReference>
<gene>
    <name evidence="1" type="ORF">EMO91_10455</name>
</gene>
<accession>A0A5M9ZHT4</accession>
<organism evidence="1 2">
    <name type="scientific">Bifidobacterium myosotis</name>
    <dbReference type="NCBI Taxonomy" id="1630166"/>
    <lineage>
        <taxon>Bacteria</taxon>
        <taxon>Bacillati</taxon>
        <taxon>Actinomycetota</taxon>
        <taxon>Actinomycetes</taxon>
        <taxon>Bifidobacteriales</taxon>
        <taxon>Bifidobacteriaceae</taxon>
        <taxon>Bifidobacterium</taxon>
    </lineage>
</organism>